<dbReference type="Proteomes" id="UP000249304">
    <property type="component" value="Unassembled WGS sequence"/>
</dbReference>
<accession>A0A2W2E2C2</accession>
<name>A0A2W2E2C2_9ACTN</name>
<organism evidence="1 2">
    <name type="scientific">Nonomuraea aridisoli</name>
    <dbReference type="NCBI Taxonomy" id="2070368"/>
    <lineage>
        <taxon>Bacteria</taxon>
        <taxon>Bacillati</taxon>
        <taxon>Actinomycetota</taxon>
        <taxon>Actinomycetes</taxon>
        <taxon>Streptosporangiales</taxon>
        <taxon>Streptosporangiaceae</taxon>
        <taxon>Nonomuraea</taxon>
    </lineage>
</organism>
<keyword evidence="2" id="KW-1185">Reference proteome</keyword>
<proteinExistence type="predicted"/>
<comment type="caution">
    <text evidence="1">The sequence shown here is derived from an EMBL/GenBank/DDBJ whole genome shotgun (WGS) entry which is preliminary data.</text>
</comment>
<gene>
    <name evidence="1" type="ORF">C1J01_15290</name>
</gene>
<dbReference type="EMBL" id="POUD01000053">
    <property type="protein sequence ID" value="PZG18396.1"/>
    <property type="molecule type" value="Genomic_DNA"/>
</dbReference>
<dbReference type="AlphaFoldDB" id="A0A2W2E2C2"/>
<dbReference type="OrthoDB" id="3700037at2"/>
<evidence type="ECO:0000313" key="1">
    <source>
        <dbReference type="EMBL" id="PZG18396.1"/>
    </source>
</evidence>
<dbReference type="RefSeq" id="WP_111179635.1">
    <property type="nucleotide sequence ID" value="NZ_POUD01000053.1"/>
</dbReference>
<reference evidence="1 2" key="1">
    <citation type="submission" date="2018-01" db="EMBL/GenBank/DDBJ databases">
        <title>Draft genome sequence of Nonomuraea sp. KC333.</title>
        <authorList>
            <person name="Sahin N."/>
            <person name="Saygin H."/>
            <person name="Ay H."/>
        </authorList>
    </citation>
    <scope>NUCLEOTIDE SEQUENCE [LARGE SCALE GENOMIC DNA]</scope>
    <source>
        <strain evidence="1 2">KC333</strain>
    </source>
</reference>
<evidence type="ECO:0000313" key="2">
    <source>
        <dbReference type="Proteomes" id="UP000249304"/>
    </source>
</evidence>
<protein>
    <submittedName>
        <fullName evidence="1">Uncharacterized protein</fullName>
    </submittedName>
</protein>
<sequence>MLRRLSQGARVYSAWWNVNSHNQLSFAAGDELVLAIDAFFPGSPEDHPGIGRWPELQAMTDFFVEFEERDEGYDWRGAWLAVIDQTTGARLNGEWLEQAHPYITVRVSDAVR</sequence>